<accession>A0AAE9Y418</accession>
<proteinExistence type="predicted"/>
<evidence type="ECO:0000313" key="1">
    <source>
        <dbReference type="EMBL" id="WCO65764.1"/>
    </source>
</evidence>
<sequence length="636" mass="69141">MPFFTERQAFLEVVADGRFGVLRPEQVSLIQQVQPFDESDREVARIVGLLIGLGEARDHGTLDVAAWAHGGRPEARVAQAEEALTCVYLGDGLLEGRRAVGAFDAPGLDADEIEGNPNIAFDLVATAEPWPADPDDNFQNRSASLLALGQTFLGLMAQVSAGIPPSGQRRSHASFVRPMPASDWDKFRPDLEADGEEIAAALDAAEVDLALRIDPDGGRSMLVRVGDGFYGRPIAPATQLDPAARHGTAAEDASLRAAARWGLPDFVMAPQQVAKGGATRELGDGTVIVGRRGLAVQVKAREGTPGDERKEARWVIKKAADGARQAAGTVRSLRSDTFELINGRGRVLPCAGSEVDWVRVVIIDHPDPPSVDATPRRRDGDLPVVVVSRQDWEFLFEHLRSVSAVVDYVFRVSDQEPESLGREAVRYYELAQADESSPPRPPPKWAFDPGASHVPFPLLPKAPANAADTTGHTVFRSLLEDIATSPTERPEPERLKILALIDRFSVGERADLGRLMLSHLDDVIHAAQGTTLWRFRWVIQDEGLLQLGFGACNQLTDLHSEAFRQKVALRHHDLTAAARAAGASDEPKTVGVLLTPRYDGYRPWNTTTFTILGAVNFEPDDLAAMRQLWDSAEPAA</sequence>
<dbReference type="AlphaFoldDB" id="A0AAE9Y418"/>
<dbReference type="RefSeq" id="WP_272735291.1">
    <property type="nucleotide sequence ID" value="NZ_CP116942.1"/>
</dbReference>
<gene>
    <name evidence="1" type="ORF">PO878_14770</name>
</gene>
<dbReference type="KEGG" id="ima:PO878_14770"/>
<evidence type="ECO:0000313" key="2">
    <source>
        <dbReference type="Proteomes" id="UP001216390"/>
    </source>
</evidence>
<keyword evidence="2" id="KW-1185">Reference proteome</keyword>
<organism evidence="1 2">
    <name type="scientific">Iamia majanohamensis</name>
    <dbReference type="NCBI Taxonomy" id="467976"/>
    <lineage>
        <taxon>Bacteria</taxon>
        <taxon>Bacillati</taxon>
        <taxon>Actinomycetota</taxon>
        <taxon>Acidimicrobiia</taxon>
        <taxon>Acidimicrobiales</taxon>
        <taxon>Iamiaceae</taxon>
        <taxon>Iamia</taxon>
    </lineage>
</organism>
<dbReference type="EMBL" id="CP116942">
    <property type="protein sequence ID" value="WCO65764.1"/>
    <property type="molecule type" value="Genomic_DNA"/>
</dbReference>
<name>A0AAE9Y418_9ACTN</name>
<dbReference type="Proteomes" id="UP001216390">
    <property type="component" value="Chromosome"/>
</dbReference>
<protein>
    <submittedName>
        <fullName evidence="1">Uncharacterized protein</fullName>
    </submittedName>
</protein>
<reference evidence="1" key="1">
    <citation type="submission" date="2023-01" db="EMBL/GenBank/DDBJ databases">
        <title>The diversity of Class Acidimicrobiia in South China Sea sediment environments and the proposal of Iamia marina sp. nov., a novel species of the genus Iamia.</title>
        <authorList>
            <person name="He Y."/>
            <person name="Tian X."/>
        </authorList>
    </citation>
    <scope>NUCLEOTIDE SEQUENCE</scope>
    <source>
        <strain evidence="1">DSM 19957</strain>
    </source>
</reference>